<protein>
    <recommendedName>
        <fullName evidence="9 10">Pyrroline-5-carboxylate reductase</fullName>
        <shortName evidence="9">P5C reductase</shortName>
        <shortName evidence="9">P5CR</shortName>
        <ecNumber evidence="9 10">1.5.1.2</ecNumber>
    </recommendedName>
    <alternativeName>
        <fullName evidence="9">PCA reductase</fullName>
    </alternativeName>
</protein>
<keyword evidence="3 9" id="KW-0963">Cytoplasm</keyword>
<evidence type="ECO:0000259" key="13">
    <source>
        <dbReference type="Pfam" id="PF03807"/>
    </source>
</evidence>
<evidence type="ECO:0000256" key="6">
    <source>
        <dbReference type="ARBA" id="ARBA00022857"/>
    </source>
</evidence>
<evidence type="ECO:0000256" key="9">
    <source>
        <dbReference type="HAMAP-Rule" id="MF_01925"/>
    </source>
</evidence>
<dbReference type="HAMAP" id="MF_01925">
    <property type="entry name" value="P5C_reductase"/>
    <property type="match status" value="1"/>
</dbReference>
<dbReference type="FunCoup" id="A0A7L4YL66">
    <property type="interactions" value="386"/>
</dbReference>
<evidence type="ECO:0000313" key="15">
    <source>
        <dbReference type="EMBL" id="QHB99801.1"/>
    </source>
</evidence>
<dbReference type="Proteomes" id="UP000463857">
    <property type="component" value="Chromosome"/>
</dbReference>
<dbReference type="RefSeq" id="WP_159543718.1">
    <property type="nucleotide sequence ID" value="NZ_CP047156.1"/>
</dbReference>
<accession>A0A7L4YL66</accession>
<comment type="subcellular location">
    <subcellularLocation>
        <location evidence="1 9">Cytoplasm</location>
    </subcellularLocation>
</comment>
<dbReference type="UniPathway" id="UPA00098">
    <property type="reaction ID" value="UER00361"/>
</dbReference>
<evidence type="ECO:0000256" key="3">
    <source>
        <dbReference type="ARBA" id="ARBA00022490"/>
    </source>
</evidence>
<keyword evidence="4 9" id="KW-0028">Amino-acid biosynthesis</keyword>
<comment type="catalytic activity">
    <reaction evidence="9">
        <text>L-proline + NAD(+) = (S)-1-pyrroline-5-carboxylate + NADH + 2 H(+)</text>
        <dbReference type="Rhea" id="RHEA:14105"/>
        <dbReference type="ChEBI" id="CHEBI:15378"/>
        <dbReference type="ChEBI" id="CHEBI:17388"/>
        <dbReference type="ChEBI" id="CHEBI:57540"/>
        <dbReference type="ChEBI" id="CHEBI:57945"/>
        <dbReference type="ChEBI" id="CHEBI:60039"/>
        <dbReference type="EC" id="1.5.1.2"/>
    </reaction>
</comment>
<dbReference type="Pfam" id="PF03807">
    <property type="entry name" value="F420_oxidored"/>
    <property type="match status" value="1"/>
</dbReference>
<dbReference type="Gene3D" id="1.10.3730.10">
    <property type="entry name" value="ProC C-terminal domain-like"/>
    <property type="match status" value="1"/>
</dbReference>
<keyword evidence="5 9" id="KW-0641">Proline biosynthesis</keyword>
<reference evidence="15 16" key="1">
    <citation type="journal article" date="2018" name="Int. J. Syst. Evol. Microbiol.">
        <title>Epidermidibacterium keratini gen. nov., sp. nov., a member of the family Sporichthyaceae, isolated from keratin epidermis.</title>
        <authorList>
            <person name="Lee D.G."/>
            <person name="Trujillo M.E."/>
            <person name="Kang S."/>
            <person name="Nam J.J."/>
            <person name="Kim Y.J."/>
        </authorList>
    </citation>
    <scope>NUCLEOTIDE SEQUENCE [LARGE SCALE GENOMIC DNA]</scope>
    <source>
        <strain evidence="15 16">EPI-7</strain>
    </source>
</reference>
<name>A0A7L4YL66_9ACTN</name>
<dbReference type="PANTHER" id="PTHR11645:SF0">
    <property type="entry name" value="PYRROLINE-5-CARBOXYLATE REDUCTASE 3"/>
    <property type="match status" value="1"/>
</dbReference>
<comment type="catalytic activity">
    <reaction evidence="9 12">
        <text>L-proline + NADP(+) = (S)-1-pyrroline-5-carboxylate + NADPH + 2 H(+)</text>
        <dbReference type="Rhea" id="RHEA:14109"/>
        <dbReference type="ChEBI" id="CHEBI:15378"/>
        <dbReference type="ChEBI" id="CHEBI:17388"/>
        <dbReference type="ChEBI" id="CHEBI:57783"/>
        <dbReference type="ChEBI" id="CHEBI:58349"/>
        <dbReference type="ChEBI" id="CHEBI:60039"/>
        <dbReference type="EC" id="1.5.1.2"/>
    </reaction>
</comment>
<dbReference type="SUPFAM" id="SSF48179">
    <property type="entry name" value="6-phosphogluconate dehydrogenase C-terminal domain-like"/>
    <property type="match status" value="1"/>
</dbReference>
<dbReference type="KEGG" id="eke:EK0264_05580"/>
<dbReference type="OrthoDB" id="9805754at2"/>
<evidence type="ECO:0000256" key="2">
    <source>
        <dbReference type="ARBA" id="ARBA00005525"/>
    </source>
</evidence>
<evidence type="ECO:0000256" key="10">
    <source>
        <dbReference type="NCBIfam" id="TIGR00112"/>
    </source>
</evidence>
<dbReference type="Gene3D" id="3.40.50.720">
    <property type="entry name" value="NAD(P)-binding Rossmann-like Domain"/>
    <property type="match status" value="1"/>
</dbReference>
<gene>
    <name evidence="9" type="primary">proC</name>
    <name evidence="15" type="ORF">EK0264_05580</name>
</gene>
<dbReference type="InterPro" id="IPR036291">
    <property type="entry name" value="NAD(P)-bd_dom_sf"/>
</dbReference>
<evidence type="ECO:0000256" key="7">
    <source>
        <dbReference type="ARBA" id="ARBA00023002"/>
    </source>
</evidence>
<dbReference type="EC" id="1.5.1.2" evidence="9 10"/>
<dbReference type="PIRSF" id="PIRSF000193">
    <property type="entry name" value="Pyrrol-5-carb_rd"/>
    <property type="match status" value="1"/>
</dbReference>
<dbReference type="NCBIfam" id="TIGR00112">
    <property type="entry name" value="proC"/>
    <property type="match status" value="1"/>
</dbReference>
<dbReference type="GO" id="GO:0055129">
    <property type="term" value="P:L-proline biosynthetic process"/>
    <property type="evidence" value="ECO:0007669"/>
    <property type="project" value="UniProtKB-UniRule"/>
</dbReference>
<dbReference type="GO" id="GO:0004735">
    <property type="term" value="F:pyrroline-5-carboxylate reductase activity"/>
    <property type="evidence" value="ECO:0007669"/>
    <property type="project" value="UniProtKB-UniRule"/>
</dbReference>
<evidence type="ECO:0000256" key="5">
    <source>
        <dbReference type="ARBA" id="ARBA00022650"/>
    </source>
</evidence>
<proteinExistence type="inferred from homology"/>
<feature type="domain" description="Pyrroline-5-carboxylate reductase catalytic N-terminal" evidence="13">
    <location>
        <begin position="6"/>
        <end position="100"/>
    </location>
</feature>
<dbReference type="EMBL" id="CP047156">
    <property type="protein sequence ID" value="QHB99801.1"/>
    <property type="molecule type" value="Genomic_DNA"/>
</dbReference>
<dbReference type="SUPFAM" id="SSF51735">
    <property type="entry name" value="NAD(P)-binding Rossmann-fold domains"/>
    <property type="match status" value="1"/>
</dbReference>
<dbReference type="InterPro" id="IPR008927">
    <property type="entry name" value="6-PGluconate_DH-like_C_sf"/>
</dbReference>
<dbReference type="InterPro" id="IPR028939">
    <property type="entry name" value="P5C_Rdtase_cat_N"/>
</dbReference>
<evidence type="ECO:0000313" key="16">
    <source>
        <dbReference type="Proteomes" id="UP000463857"/>
    </source>
</evidence>
<dbReference type="FunFam" id="3.40.50.720:FF:000190">
    <property type="entry name" value="Pyrroline-5-carboxylate reductase"/>
    <property type="match status" value="1"/>
</dbReference>
<dbReference type="PANTHER" id="PTHR11645">
    <property type="entry name" value="PYRROLINE-5-CARBOXYLATE REDUCTASE"/>
    <property type="match status" value="1"/>
</dbReference>
<evidence type="ECO:0000256" key="8">
    <source>
        <dbReference type="ARBA" id="ARBA00058118"/>
    </source>
</evidence>
<dbReference type="InterPro" id="IPR000304">
    <property type="entry name" value="Pyrroline-COOH_reductase"/>
</dbReference>
<keyword evidence="6 9" id="KW-0521">NADP</keyword>
<comment type="function">
    <text evidence="8 9">Catalyzes the reduction of 1-pyrroline-5-carboxylate (PCA) to L-proline.</text>
</comment>
<organism evidence="15 16">
    <name type="scientific">Epidermidibacterium keratini</name>
    <dbReference type="NCBI Taxonomy" id="1891644"/>
    <lineage>
        <taxon>Bacteria</taxon>
        <taxon>Bacillati</taxon>
        <taxon>Actinomycetota</taxon>
        <taxon>Actinomycetes</taxon>
        <taxon>Sporichthyales</taxon>
        <taxon>Sporichthyaceae</taxon>
        <taxon>Epidermidibacterium</taxon>
    </lineage>
</organism>
<sequence>MLEGNTIGFVGGGNMAEALISGIVRGGATNPQDVYVAEKHPQRAAYLVETYGIRACSLAELAEAASIVVIAVKPQVVDEVLGELAGRLGADDLIVSVAAGVPTSRFEAVFAKTPVVRVMPNTPALVSEGMSVIAAGANASKHHLGYARAILATTGKVLELDEAKLDAVTAVSGTGPAYFFYLAEALVDAAESVGLDREAAATLVVQTAVGAAAMLRDSGRDAVQLREQVTSPGGTTAAGIGVLEDRGARELFTAMVTAARDRSVELGGGAKPEASPPNPT</sequence>
<comment type="pathway">
    <text evidence="9 12">Amino-acid biosynthesis; L-proline biosynthesis; L-proline from L-glutamate 5-semialdehyde: step 1/1.</text>
</comment>
<dbReference type="Pfam" id="PF14748">
    <property type="entry name" value="P5CR_dimer"/>
    <property type="match status" value="1"/>
</dbReference>
<dbReference type="PROSITE" id="PS00521">
    <property type="entry name" value="P5CR"/>
    <property type="match status" value="1"/>
</dbReference>
<dbReference type="InterPro" id="IPR029036">
    <property type="entry name" value="P5CR_dimer"/>
</dbReference>
<keyword evidence="16" id="KW-1185">Reference proteome</keyword>
<evidence type="ECO:0000256" key="4">
    <source>
        <dbReference type="ARBA" id="ARBA00022605"/>
    </source>
</evidence>
<feature type="domain" description="Pyrroline-5-carboxylate reductase dimerisation" evidence="14">
    <location>
        <begin position="162"/>
        <end position="266"/>
    </location>
</feature>
<dbReference type="InterPro" id="IPR053790">
    <property type="entry name" value="P5CR-like_CS"/>
</dbReference>
<dbReference type="InParanoid" id="A0A7L4YL66"/>
<dbReference type="GO" id="GO:0005737">
    <property type="term" value="C:cytoplasm"/>
    <property type="evidence" value="ECO:0007669"/>
    <property type="project" value="UniProtKB-SubCell"/>
</dbReference>
<keyword evidence="7 9" id="KW-0560">Oxidoreductase</keyword>
<dbReference type="FunFam" id="1.10.3730.10:FF:000001">
    <property type="entry name" value="Pyrroline-5-carboxylate reductase"/>
    <property type="match status" value="1"/>
</dbReference>
<dbReference type="AlphaFoldDB" id="A0A7L4YL66"/>
<evidence type="ECO:0000259" key="14">
    <source>
        <dbReference type="Pfam" id="PF14748"/>
    </source>
</evidence>
<evidence type="ECO:0000256" key="12">
    <source>
        <dbReference type="RuleBase" id="RU003903"/>
    </source>
</evidence>
<feature type="binding site" evidence="11">
    <location>
        <begin position="71"/>
        <end position="74"/>
    </location>
    <ligand>
        <name>NADP(+)</name>
        <dbReference type="ChEBI" id="CHEBI:58349"/>
    </ligand>
</feature>
<evidence type="ECO:0000256" key="11">
    <source>
        <dbReference type="PIRSR" id="PIRSR000193-1"/>
    </source>
</evidence>
<evidence type="ECO:0000256" key="1">
    <source>
        <dbReference type="ARBA" id="ARBA00004496"/>
    </source>
</evidence>
<comment type="similarity">
    <text evidence="2 9 12">Belongs to the pyrroline-5-carboxylate reductase family.</text>
</comment>